<accession>A0A8T0SP82</accession>
<comment type="caution">
    <text evidence="1">The sequence shown here is derived from an EMBL/GenBank/DDBJ whole genome shotgun (WGS) entry which is preliminary data.</text>
</comment>
<proteinExistence type="predicted"/>
<evidence type="ECO:0000313" key="1">
    <source>
        <dbReference type="EMBL" id="KAG2600470.1"/>
    </source>
</evidence>
<organism evidence="1 2">
    <name type="scientific">Panicum virgatum</name>
    <name type="common">Blackwell switchgrass</name>
    <dbReference type="NCBI Taxonomy" id="38727"/>
    <lineage>
        <taxon>Eukaryota</taxon>
        <taxon>Viridiplantae</taxon>
        <taxon>Streptophyta</taxon>
        <taxon>Embryophyta</taxon>
        <taxon>Tracheophyta</taxon>
        <taxon>Spermatophyta</taxon>
        <taxon>Magnoliopsida</taxon>
        <taxon>Liliopsida</taxon>
        <taxon>Poales</taxon>
        <taxon>Poaceae</taxon>
        <taxon>PACMAD clade</taxon>
        <taxon>Panicoideae</taxon>
        <taxon>Panicodae</taxon>
        <taxon>Paniceae</taxon>
        <taxon>Panicinae</taxon>
        <taxon>Panicum</taxon>
        <taxon>Panicum sect. Hiantes</taxon>
    </lineage>
</organism>
<evidence type="ECO:0000313" key="2">
    <source>
        <dbReference type="Proteomes" id="UP000823388"/>
    </source>
</evidence>
<dbReference type="EMBL" id="CM029045">
    <property type="protein sequence ID" value="KAG2600470.1"/>
    <property type="molecule type" value="Genomic_DNA"/>
</dbReference>
<dbReference type="Proteomes" id="UP000823388">
    <property type="component" value="Chromosome 5K"/>
</dbReference>
<protein>
    <submittedName>
        <fullName evidence="1">Uncharacterized protein</fullName>
    </submittedName>
</protein>
<sequence length="53" mass="6033">MQELLHLSIGFGPNIPERCWCSNEPNRWCWSHGVDIYHLGRLARASCVVPPSV</sequence>
<reference evidence="1" key="1">
    <citation type="submission" date="2020-05" db="EMBL/GenBank/DDBJ databases">
        <title>WGS assembly of Panicum virgatum.</title>
        <authorList>
            <person name="Lovell J.T."/>
            <person name="Jenkins J."/>
            <person name="Shu S."/>
            <person name="Juenger T.E."/>
            <person name="Schmutz J."/>
        </authorList>
    </citation>
    <scope>NUCLEOTIDE SEQUENCE</scope>
    <source>
        <strain evidence="1">AP13</strain>
    </source>
</reference>
<dbReference type="AlphaFoldDB" id="A0A8T0SP82"/>
<name>A0A8T0SP82_PANVG</name>
<gene>
    <name evidence="1" type="ORF">PVAP13_5KG523221</name>
</gene>
<keyword evidence="2" id="KW-1185">Reference proteome</keyword>